<feature type="region of interest" description="Disordered" evidence="1">
    <location>
        <begin position="77"/>
        <end position="107"/>
    </location>
</feature>
<dbReference type="AlphaFoldDB" id="U1PPE7"/>
<dbReference type="eggNOG" id="arCOG08937">
    <property type="taxonomic scope" value="Archaea"/>
</dbReference>
<keyword evidence="2" id="KW-1133">Transmembrane helix</keyword>
<proteinExistence type="predicted"/>
<evidence type="ECO:0000256" key="1">
    <source>
        <dbReference type="SAM" id="MobiDB-lite"/>
    </source>
</evidence>
<evidence type="ECO:0000313" key="3">
    <source>
        <dbReference type="EMBL" id="ERG94176.1"/>
    </source>
</evidence>
<keyword evidence="2" id="KW-0812">Transmembrane</keyword>
<sequence>MVYDPLSPSEALRTKSGITLGIISAFIFLYSLIITAQILLGGFLILFLTLGVYGFYRLFAVLDAVADAQQRIATIHEQEKKTNDENAVSTQARNQIQTQDKTADDSE</sequence>
<organism evidence="3 4">
    <name type="scientific">Haloquadratum walsbyi J07HQW2</name>
    <dbReference type="NCBI Taxonomy" id="1238425"/>
    <lineage>
        <taxon>Archaea</taxon>
        <taxon>Methanobacteriati</taxon>
        <taxon>Methanobacteriota</taxon>
        <taxon>Stenosarchaea group</taxon>
        <taxon>Halobacteria</taxon>
        <taxon>Halobacteriales</taxon>
        <taxon>Haloferacaceae</taxon>
        <taxon>Haloquadratum</taxon>
    </lineage>
</organism>
<dbReference type="Proteomes" id="UP000030710">
    <property type="component" value="Unassembled WGS sequence"/>
</dbReference>
<dbReference type="RefSeq" id="WP_021053669.1">
    <property type="nucleotide sequence ID" value="NZ_KE356561.1"/>
</dbReference>
<feature type="compositionally biased region" description="Polar residues" evidence="1">
    <location>
        <begin position="85"/>
        <end position="100"/>
    </location>
</feature>
<evidence type="ECO:0000256" key="2">
    <source>
        <dbReference type="SAM" id="Phobius"/>
    </source>
</evidence>
<gene>
    <name evidence="3" type="ORF">J07HQW2_00610</name>
</gene>
<dbReference type="InterPro" id="IPR058379">
    <property type="entry name" value="DUF8066"/>
</dbReference>
<evidence type="ECO:0000313" key="4">
    <source>
        <dbReference type="Proteomes" id="UP000030710"/>
    </source>
</evidence>
<dbReference type="HOGENOM" id="CLU_168013_0_0_2"/>
<protein>
    <submittedName>
        <fullName evidence="3">Uncharacterized protein</fullName>
    </submittedName>
</protein>
<dbReference type="EMBL" id="KE356561">
    <property type="protein sequence ID" value="ERG94176.1"/>
    <property type="molecule type" value="Genomic_DNA"/>
</dbReference>
<accession>U1PPE7</accession>
<name>U1PPE7_9EURY</name>
<feature type="transmembrane region" description="Helical" evidence="2">
    <location>
        <begin position="20"/>
        <end position="48"/>
    </location>
</feature>
<reference evidence="3 4" key="1">
    <citation type="journal article" date="2013" name="PLoS ONE">
        <title>Assembly-driven community genomics of a hypersaline microbial ecosystem.</title>
        <authorList>
            <person name="Podell S."/>
            <person name="Ugalde J.A."/>
            <person name="Narasingarao P."/>
            <person name="Banfield J.F."/>
            <person name="Heidelberg K.B."/>
            <person name="Allen E.E."/>
        </authorList>
    </citation>
    <scope>NUCLEOTIDE SEQUENCE [LARGE SCALE GENOMIC DNA]</scope>
    <source>
        <strain evidence="4">J07HQW2</strain>
    </source>
</reference>
<dbReference type="Pfam" id="PF26262">
    <property type="entry name" value="DUF8066"/>
    <property type="match status" value="1"/>
</dbReference>
<keyword evidence="2" id="KW-0472">Membrane</keyword>